<dbReference type="GO" id="GO:0005789">
    <property type="term" value="C:endoplasmic reticulum membrane"/>
    <property type="evidence" value="ECO:0007669"/>
    <property type="project" value="TreeGrafter"/>
</dbReference>
<sequence>MGNAVEKLQEPDLVTRFQRLCGLLPGRVDTCPRTVRAGVRGSGPLPGCIGGCGALRGANGCSCTNCAASQDLRSEVVMYLGQVLKDKIRWPRPPSPPVLRLETRVEAEYGMPSTHAMAATAIPFAFLLTTMDRYHYPLEFGVMVALLLCVLVSLSRLYTGMHSVLDVICGVVLTAVLLAISFPFWDTMDSLIIHSNLTPALALCGPFLLCIHYPEMNPWSTTRGDTTIIMGAWAGSTIASWLCYQFSLTQDVPKENLPFELPSITLGLIRNMMSRYLVGVSLVVITRQLSKTLVLSIVCQVMGVSPTDTEARKDLWVEVPYKFATYSIVGVSGFFGGPLLFHYIGLD</sequence>
<organism evidence="3 4">
    <name type="scientific">Eptatretus burgeri</name>
    <name type="common">Inshore hagfish</name>
    <dbReference type="NCBI Taxonomy" id="7764"/>
    <lineage>
        <taxon>Eukaryota</taxon>
        <taxon>Metazoa</taxon>
        <taxon>Chordata</taxon>
        <taxon>Craniata</taxon>
        <taxon>Vertebrata</taxon>
        <taxon>Cyclostomata</taxon>
        <taxon>Myxini</taxon>
        <taxon>Myxiniformes</taxon>
        <taxon>Myxinidae</taxon>
        <taxon>Eptatretinae</taxon>
        <taxon>Eptatretus</taxon>
    </lineage>
</organism>
<dbReference type="Gene3D" id="1.20.144.10">
    <property type="entry name" value="Phosphatidic acid phosphatase type 2/haloperoxidase"/>
    <property type="match status" value="1"/>
</dbReference>
<evidence type="ECO:0000313" key="3">
    <source>
        <dbReference type="Ensembl" id="ENSEBUP00000027657.1"/>
    </source>
</evidence>
<dbReference type="GO" id="GO:0042392">
    <property type="term" value="F:sphingosine-1-phosphate phosphatase activity"/>
    <property type="evidence" value="ECO:0007669"/>
    <property type="project" value="TreeGrafter"/>
</dbReference>
<dbReference type="AlphaFoldDB" id="A0A8C4REU4"/>
<evidence type="ECO:0000259" key="2">
    <source>
        <dbReference type="SMART" id="SM00014"/>
    </source>
</evidence>
<name>A0A8C4REU4_EPTBU</name>
<keyword evidence="1" id="KW-1133">Transmembrane helix</keyword>
<dbReference type="SUPFAM" id="SSF48317">
    <property type="entry name" value="Acid phosphatase/Vanadium-dependent haloperoxidase"/>
    <property type="match status" value="1"/>
</dbReference>
<feature type="transmembrane region" description="Helical" evidence="1">
    <location>
        <begin position="323"/>
        <end position="344"/>
    </location>
</feature>
<dbReference type="Ensembl" id="ENSEBUT00000028233.1">
    <property type="protein sequence ID" value="ENSEBUP00000027657.1"/>
    <property type="gene ID" value="ENSEBUG00000016933.1"/>
</dbReference>
<dbReference type="SMART" id="SM00014">
    <property type="entry name" value="acidPPc"/>
    <property type="match status" value="1"/>
</dbReference>
<feature type="transmembrane region" description="Helical" evidence="1">
    <location>
        <begin position="197"/>
        <end position="214"/>
    </location>
</feature>
<feature type="domain" description="Phosphatidic acid phosphatase type 2/haloperoxidase" evidence="2">
    <location>
        <begin position="69"/>
        <end position="182"/>
    </location>
</feature>
<dbReference type="PANTHER" id="PTHR14969">
    <property type="entry name" value="SPHINGOSINE-1-PHOSPHATE PHOSPHOHYDROLASE"/>
    <property type="match status" value="1"/>
</dbReference>
<dbReference type="InterPro" id="IPR036938">
    <property type="entry name" value="PAP2/HPO_sf"/>
</dbReference>
<reference evidence="3" key="2">
    <citation type="submission" date="2025-09" db="UniProtKB">
        <authorList>
            <consortium name="Ensembl"/>
        </authorList>
    </citation>
    <scope>IDENTIFICATION</scope>
</reference>
<keyword evidence="4" id="KW-1185">Reference proteome</keyword>
<keyword evidence="1" id="KW-0812">Transmembrane</keyword>
<keyword evidence="1" id="KW-0472">Membrane</keyword>
<feature type="transmembrane region" description="Helical" evidence="1">
    <location>
        <begin position="226"/>
        <end position="244"/>
    </location>
</feature>
<feature type="transmembrane region" description="Helical" evidence="1">
    <location>
        <begin position="164"/>
        <end position="185"/>
    </location>
</feature>
<accession>A0A8C4REU4</accession>
<evidence type="ECO:0000313" key="4">
    <source>
        <dbReference type="Proteomes" id="UP000694388"/>
    </source>
</evidence>
<dbReference type="GeneTree" id="ENSGT00940000159500"/>
<dbReference type="GO" id="GO:0006670">
    <property type="term" value="P:sphingosine metabolic process"/>
    <property type="evidence" value="ECO:0007669"/>
    <property type="project" value="TreeGrafter"/>
</dbReference>
<dbReference type="Proteomes" id="UP000694388">
    <property type="component" value="Unplaced"/>
</dbReference>
<reference evidence="3" key="1">
    <citation type="submission" date="2025-08" db="UniProtKB">
        <authorList>
            <consortium name="Ensembl"/>
        </authorList>
    </citation>
    <scope>IDENTIFICATION</scope>
</reference>
<feature type="transmembrane region" description="Helical" evidence="1">
    <location>
        <begin position="140"/>
        <end position="158"/>
    </location>
</feature>
<evidence type="ECO:0000256" key="1">
    <source>
        <dbReference type="SAM" id="Phobius"/>
    </source>
</evidence>
<dbReference type="Pfam" id="PF01569">
    <property type="entry name" value="PAP2"/>
    <property type="match status" value="1"/>
</dbReference>
<protein>
    <submittedName>
        <fullName evidence="3">Sphingosine-1-phosphate phosphatase 2</fullName>
    </submittedName>
</protein>
<proteinExistence type="predicted"/>
<dbReference type="InterPro" id="IPR000326">
    <property type="entry name" value="PAP2/HPO"/>
</dbReference>
<dbReference type="PANTHER" id="PTHR14969:SF14">
    <property type="entry name" value="SPHINGOSINE-1-PHOSPHATE PHOSPHATASE 2"/>
    <property type="match status" value="1"/>
</dbReference>